<dbReference type="Pfam" id="PF03279">
    <property type="entry name" value="Lip_A_acyltrans"/>
    <property type="match status" value="1"/>
</dbReference>
<dbReference type="PIRSF" id="PIRSF026649">
    <property type="entry name" value="MsbB"/>
    <property type="match status" value="1"/>
</dbReference>
<feature type="transmembrane region" description="Helical" evidence="7">
    <location>
        <begin position="16"/>
        <end position="35"/>
    </location>
</feature>
<keyword evidence="9" id="KW-1185">Reference proteome</keyword>
<dbReference type="GO" id="GO:0016746">
    <property type="term" value="F:acyltransferase activity"/>
    <property type="evidence" value="ECO:0007669"/>
    <property type="project" value="UniProtKB-KW"/>
</dbReference>
<evidence type="ECO:0000313" key="8">
    <source>
        <dbReference type="EMBL" id="EON91957.1"/>
    </source>
</evidence>
<protein>
    <submittedName>
        <fullName evidence="8">Lipid A biosynthesis lauroyl acyltransferase</fullName>
    </submittedName>
</protein>
<dbReference type="OrthoDB" id="9803456at2"/>
<dbReference type="eggNOG" id="COG1560">
    <property type="taxonomic scope" value="Bacteria"/>
</dbReference>
<dbReference type="GO" id="GO:0005886">
    <property type="term" value="C:plasma membrane"/>
    <property type="evidence" value="ECO:0007669"/>
    <property type="project" value="UniProtKB-SubCell"/>
</dbReference>
<evidence type="ECO:0000256" key="1">
    <source>
        <dbReference type="ARBA" id="ARBA00004533"/>
    </source>
</evidence>
<keyword evidence="3" id="KW-0997">Cell inner membrane</keyword>
<name>R8B074_9GAMM</name>
<dbReference type="AlphaFoldDB" id="R8B074"/>
<sequence>MSKSARKKNTPLWHPVYWPSWLIVFTLYLLSLLPMSAKQRVGRRLGCFLERKLKSRSRVAHTNLAACLPELAENDREQLVQDNFIACTRGFLESTHAWWRDMSDYYDTTEVVGLEHLEEAKAKNRGVLLIGAHYSIFDFALPLIACKLDKPGYMYRPNNNPVIDRMIEKGRRRHFNIRPFSKRQLPRMMQFLKEGGQVWFACDQDFGRKTELFVPFFGVDAGCITSPSYIARESGAAVICVSHLRLADGRYRVEFSPIQEDFGQDKVRDAETWNRFIESTIREFPDQYLWLHKRFKSRPEGAPRIY</sequence>
<evidence type="ECO:0000256" key="4">
    <source>
        <dbReference type="ARBA" id="ARBA00022679"/>
    </source>
</evidence>
<dbReference type="InterPro" id="IPR004960">
    <property type="entry name" value="LipA_acyltrans"/>
</dbReference>
<dbReference type="PANTHER" id="PTHR30606">
    <property type="entry name" value="LIPID A BIOSYNTHESIS LAUROYL ACYLTRANSFERASE"/>
    <property type="match status" value="1"/>
</dbReference>
<comment type="caution">
    <text evidence="8">The sequence shown here is derived from an EMBL/GenBank/DDBJ whole genome shotgun (WGS) entry which is preliminary data.</text>
</comment>
<dbReference type="HOGENOM" id="CLU_049421_1_0_6"/>
<keyword evidence="4 8" id="KW-0808">Transferase</keyword>
<evidence type="ECO:0000256" key="5">
    <source>
        <dbReference type="ARBA" id="ARBA00023136"/>
    </source>
</evidence>
<keyword evidence="7" id="KW-1133">Transmembrane helix</keyword>
<dbReference type="GO" id="GO:0009247">
    <property type="term" value="P:glycolipid biosynthetic process"/>
    <property type="evidence" value="ECO:0007669"/>
    <property type="project" value="UniProtKB-ARBA"/>
</dbReference>
<dbReference type="STRING" id="1318628.MARLIPOL_10046"/>
<dbReference type="Proteomes" id="UP000016540">
    <property type="component" value="Unassembled WGS sequence"/>
</dbReference>
<accession>R8B074</accession>
<evidence type="ECO:0000256" key="3">
    <source>
        <dbReference type="ARBA" id="ARBA00022519"/>
    </source>
</evidence>
<evidence type="ECO:0000256" key="2">
    <source>
        <dbReference type="ARBA" id="ARBA00022475"/>
    </source>
</evidence>
<keyword evidence="2" id="KW-1003">Cell membrane</keyword>
<keyword evidence="5 7" id="KW-0472">Membrane</keyword>
<keyword evidence="7" id="KW-0812">Transmembrane</keyword>
<dbReference type="EMBL" id="ASAD01000011">
    <property type="protein sequence ID" value="EON91957.1"/>
    <property type="molecule type" value="Genomic_DNA"/>
</dbReference>
<evidence type="ECO:0000313" key="9">
    <source>
        <dbReference type="Proteomes" id="UP000016540"/>
    </source>
</evidence>
<evidence type="ECO:0000256" key="6">
    <source>
        <dbReference type="ARBA" id="ARBA00023315"/>
    </source>
</evidence>
<evidence type="ECO:0000256" key="7">
    <source>
        <dbReference type="SAM" id="Phobius"/>
    </source>
</evidence>
<organism evidence="8 9">
    <name type="scientific">Marinobacter lipolyticus SM19</name>
    <dbReference type="NCBI Taxonomy" id="1318628"/>
    <lineage>
        <taxon>Bacteria</taxon>
        <taxon>Pseudomonadati</taxon>
        <taxon>Pseudomonadota</taxon>
        <taxon>Gammaproteobacteria</taxon>
        <taxon>Pseudomonadales</taxon>
        <taxon>Marinobacteraceae</taxon>
        <taxon>Marinobacter</taxon>
    </lineage>
</organism>
<comment type="subcellular location">
    <subcellularLocation>
        <location evidence="1">Cell inner membrane</location>
    </subcellularLocation>
</comment>
<proteinExistence type="predicted"/>
<dbReference type="PATRIC" id="fig|1318628.3.peg.2001"/>
<keyword evidence="6 8" id="KW-0012">Acyltransferase</keyword>
<reference evidence="8 9" key="1">
    <citation type="journal article" date="2013" name="Genome Announc.">
        <title>Draft Genome Sequence of the Moderately Halophilic Bacterium Marinobacter lipolyticus Strain SM19.</title>
        <authorList>
            <person name="Papke R.T."/>
            <person name="de la Haba R.R."/>
            <person name="Infante-Dominguez C."/>
            <person name="Perez D."/>
            <person name="Sanchez-Porro C."/>
            <person name="Lapierre P."/>
            <person name="Ventosa A."/>
        </authorList>
    </citation>
    <scope>NUCLEOTIDE SEQUENCE [LARGE SCALE GENOMIC DNA]</scope>
    <source>
        <strain evidence="8 9">SM19</strain>
    </source>
</reference>
<dbReference type="PANTHER" id="PTHR30606:SF9">
    <property type="entry name" value="LIPID A BIOSYNTHESIS LAUROYLTRANSFERASE"/>
    <property type="match status" value="1"/>
</dbReference>
<dbReference type="CDD" id="cd07984">
    <property type="entry name" value="LPLAT_LABLAT-like"/>
    <property type="match status" value="1"/>
</dbReference>
<dbReference type="RefSeq" id="WP_012138024.1">
    <property type="nucleotide sequence ID" value="NZ_KE007325.1"/>
</dbReference>
<gene>
    <name evidence="8" type="ORF">MARLIPOL_10046</name>
</gene>